<feature type="domain" description="Glycosyl hydrolase family 13 catalytic" evidence="2">
    <location>
        <begin position="12"/>
        <end position="432"/>
    </location>
</feature>
<keyword evidence="4" id="KW-1185">Reference proteome</keyword>
<dbReference type="GO" id="GO:0004556">
    <property type="term" value="F:alpha-amylase activity"/>
    <property type="evidence" value="ECO:0007669"/>
    <property type="project" value="UniProtKB-EC"/>
</dbReference>
<name>A0A2N0UIX5_9FIRM</name>
<accession>A0A2N0UIX5</accession>
<dbReference type="AlphaFoldDB" id="A0A2N0UIX5"/>
<dbReference type="InterPro" id="IPR017853">
    <property type="entry name" value="GH"/>
</dbReference>
<keyword evidence="3" id="KW-0326">Glycosidase</keyword>
<keyword evidence="3" id="KW-0378">Hydrolase</keyword>
<dbReference type="EMBL" id="NNSR01000073">
    <property type="protein sequence ID" value="PKD26944.1"/>
    <property type="molecule type" value="Genomic_DNA"/>
</dbReference>
<dbReference type="SMART" id="SM00642">
    <property type="entry name" value="Aamy"/>
    <property type="match status" value="1"/>
</dbReference>
<proteinExistence type="inferred from homology"/>
<dbReference type="InterPro" id="IPR045857">
    <property type="entry name" value="O16G_dom_2"/>
</dbReference>
<dbReference type="PANTHER" id="PTHR10357:SF179">
    <property type="entry name" value="NEUTRAL AND BASIC AMINO ACID TRANSPORT PROTEIN RBAT"/>
    <property type="match status" value="1"/>
</dbReference>
<dbReference type="GO" id="GO:0009313">
    <property type="term" value="P:oligosaccharide catabolic process"/>
    <property type="evidence" value="ECO:0007669"/>
    <property type="project" value="TreeGrafter"/>
</dbReference>
<dbReference type="EC" id="3.2.1.1" evidence="3"/>
<dbReference type="Gene3D" id="3.20.20.80">
    <property type="entry name" value="Glycosidases"/>
    <property type="match status" value="1"/>
</dbReference>
<organism evidence="3 4">
    <name type="scientific">Ruminococcus bromii</name>
    <dbReference type="NCBI Taxonomy" id="40518"/>
    <lineage>
        <taxon>Bacteria</taxon>
        <taxon>Bacillati</taxon>
        <taxon>Bacillota</taxon>
        <taxon>Clostridia</taxon>
        <taxon>Eubacteriales</taxon>
        <taxon>Oscillospiraceae</taxon>
        <taxon>Ruminococcus</taxon>
    </lineage>
</organism>
<comment type="similarity">
    <text evidence="1">Belongs to the glycosyl hydrolase 13 family.</text>
</comment>
<dbReference type="CDD" id="cd11348">
    <property type="entry name" value="AmyAc_2"/>
    <property type="match status" value="1"/>
</dbReference>
<dbReference type="PANTHER" id="PTHR10357">
    <property type="entry name" value="ALPHA-AMYLASE FAMILY MEMBER"/>
    <property type="match status" value="1"/>
</dbReference>
<comment type="caution">
    <text evidence="3">The sequence shown here is derived from an EMBL/GenBank/DDBJ whole genome shotgun (WGS) entry which is preliminary data.</text>
</comment>
<reference evidence="3" key="1">
    <citation type="journal article" date="2018" name="Environ. Microbiol.">
        <title>Sporulation capability and amylosome conservation among diverse human colonic and rumen isolates of the keystone starch-degrader Ruminococcus bromii.</title>
        <authorList>
            <person name="Mukhopadhya I."/>
            <person name="Morais S."/>
            <person name="Laverde-Gomez J."/>
            <person name="Sheridan P.O."/>
            <person name="Walker A.W."/>
            <person name="Kelly W."/>
            <person name="Klieve A.V."/>
            <person name="Ouwerkerk D."/>
            <person name="Duncan S.H."/>
            <person name="Louis P."/>
            <person name="Koropatkin N."/>
            <person name="Cockburn D."/>
            <person name="Kibler R."/>
            <person name="Cooper P.J."/>
            <person name="Sandoval C."/>
            <person name="Crost E."/>
            <person name="Juge N."/>
            <person name="Bayer E.A."/>
            <person name="Flint H.J."/>
        </authorList>
    </citation>
    <scope>NUCLEOTIDE SEQUENCE [LARGE SCALE GENOMIC DNA]</scope>
    <source>
        <strain evidence="3">ATCC 27255</strain>
    </source>
</reference>
<dbReference type="RefSeq" id="WP_101029726.1">
    <property type="nucleotide sequence ID" value="NZ_CABMMZ010000073.1"/>
</dbReference>
<gene>
    <name evidence="3" type="primary">treS</name>
    <name evidence="3" type="ORF">RBATCC27255_01810</name>
</gene>
<dbReference type="Pfam" id="PF00128">
    <property type="entry name" value="Alpha-amylase"/>
    <property type="match status" value="1"/>
</dbReference>
<evidence type="ECO:0000313" key="3">
    <source>
        <dbReference type="EMBL" id="PKD26944.1"/>
    </source>
</evidence>
<dbReference type="SUPFAM" id="SSF51445">
    <property type="entry name" value="(Trans)glycosidases"/>
    <property type="match status" value="1"/>
</dbReference>
<protein>
    <submittedName>
        <fullName evidence="3">Trehalose synthase/amylase TreS</fullName>
        <ecNumber evidence="3">3.2.1.1</ecNumber>
    </submittedName>
</protein>
<evidence type="ECO:0000313" key="4">
    <source>
        <dbReference type="Proteomes" id="UP000233425"/>
    </source>
</evidence>
<dbReference type="InterPro" id="IPR006047">
    <property type="entry name" value="GH13_cat_dom"/>
</dbReference>
<evidence type="ECO:0000256" key="1">
    <source>
        <dbReference type="ARBA" id="ARBA00008061"/>
    </source>
</evidence>
<dbReference type="Gene3D" id="3.90.400.10">
    <property type="entry name" value="Oligo-1,6-glucosidase, Domain 2"/>
    <property type="match status" value="1"/>
</dbReference>
<sequence length="511" mass="58212">MPNWLNDAVFYEIYPQSFCDTNGDGIGDIEGIISKLDYVKSLGCNAIWLNPIYDSPFMDAGYDVRNYKKVAERYGTNDDLVRLFNEAHKKGIKILLDLVPGHTSDQHEWFLEAKKAAKSEYSNRYIFTKSVWDAPPQYRMMCGLCERDGNYMVNYFSSQPALNYGFHEITHPEWQLPCDHPDCLATAEAMKDVMRFWLDKGADGFRVDMADSLVKNDDDKIATAKIWRGVRDMLDREYPNAAMVAEWCNPERAINNAGFHMDFYLDHYGNGYSRLFRYGEFGDQAVFNPNGKGDIKAFADEYLPNYEKTKDNGYISFMTNNHDMPRVTAYLDKEAIKLVNAFIFTMPGVPFLYYGDEIGMRYQKGIVSKEGGYSRTGSRTPMQWNSGKNLGFSTSDEPYLAVDKSADAPTVENQKDDHDSIYKVVTDIIALRHKYDDLKGNGELEFMYEEGKIPFAYKRGNLVMYFNPLGESAVMNAKYTGKTVYSLGNAEFANGKVTMSPQSFALVEIDG</sequence>
<evidence type="ECO:0000259" key="2">
    <source>
        <dbReference type="SMART" id="SM00642"/>
    </source>
</evidence>
<dbReference type="Proteomes" id="UP000233425">
    <property type="component" value="Unassembled WGS sequence"/>
</dbReference>